<name>A0A5M6CZF4_9BACT</name>
<accession>A0A5M6CZF4</accession>
<organism evidence="2 3">
    <name type="scientific">Adhaeribacter rhizoryzae</name>
    <dbReference type="NCBI Taxonomy" id="2607907"/>
    <lineage>
        <taxon>Bacteria</taxon>
        <taxon>Pseudomonadati</taxon>
        <taxon>Bacteroidota</taxon>
        <taxon>Cytophagia</taxon>
        <taxon>Cytophagales</taxon>
        <taxon>Hymenobacteraceae</taxon>
        <taxon>Adhaeribacter</taxon>
    </lineage>
</organism>
<sequence length="146" mass="16256">MLSKKAKYALKALLYLTKNADKGLILISEIANTERIPRKFLEAILVDLKTQGVLQSTRGKNGGYSLAKDPAQVSVGNIVRMIDGPLAPIQCVSHLYYRKCDECLNEETCEIRLVMKKVRDATAAILDTTYLSDLQKIKVLVNEESV</sequence>
<dbReference type="NCBIfam" id="TIGR00738">
    <property type="entry name" value="rrf2_super"/>
    <property type="match status" value="1"/>
</dbReference>
<comment type="caution">
    <text evidence="2">The sequence shown here is derived from an EMBL/GenBank/DDBJ whole genome shotgun (WGS) entry which is preliminary data.</text>
</comment>
<dbReference type="AlphaFoldDB" id="A0A5M6CZF4"/>
<dbReference type="PANTHER" id="PTHR33221">
    <property type="entry name" value="WINGED HELIX-TURN-HELIX TRANSCRIPTIONAL REGULATOR, RRF2 FAMILY"/>
    <property type="match status" value="1"/>
</dbReference>
<dbReference type="InterPro" id="IPR036390">
    <property type="entry name" value="WH_DNA-bd_sf"/>
</dbReference>
<dbReference type="InterPro" id="IPR000944">
    <property type="entry name" value="Tscrpt_reg_Rrf2"/>
</dbReference>
<dbReference type="PROSITE" id="PS01332">
    <property type="entry name" value="HTH_RRF2_1"/>
    <property type="match status" value="1"/>
</dbReference>
<reference evidence="2 3" key="1">
    <citation type="submission" date="2019-09" db="EMBL/GenBank/DDBJ databases">
        <title>Genome sequence and assembly of Adhaeribacter sp.</title>
        <authorList>
            <person name="Chhetri G."/>
        </authorList>
    </citation>
    <scope>NUCLEOTIDE SEQUENCE [LARGE SCALE GENOMIC DNA]</scope>
    <source>
        <strain evidence="2 3">DK36</strain>
    </source>
</reference>
<dbReference type="Pfam" id="PF02082">
    <property type="entry name" value="Rrf2"/>
    <property type="match status" value="1"/>
</dbReference>
<dbReference type="PROSITE" id="PS51197">
    <property type="entry name" value="HTH_RRF2_2"/>
    <property type="match status" value="1"/>
</dbReference>
<keyword evidence="3" id="KW-1185">Reference proteome</keyword>
<dbReference type="RefSeq" id="WP_150092712.1">
    <property type="nucleotide sequence ID" value="NZ_VWSF01000030.1"/>
</dbReference>
<dbReference type="PANTHER" id="PTHR33221:SF5">
    <property type="entry name" value="HTH-TYPE TRANSCRIPTIONAL REGULATOR ISCR"/>
    <property type="match status" value="1"/>
</dbReference>
<protein>
    <submittedName>
        <fullName evidence="2">Rrf2 family transcriptional regulator</fullName>
    </submittedName>
</protein>
<dbReference type="Gene3D" id="1.10.10.10">
    <property type="entry name" value="Winged helix-like DNA-binding domain superfamily/Winged helix DNA-binding domain"/>
    <property type="match status" value="1"/>
</dbReference>
<keyword evidence="1" id="KW-0238">DNA-binding</keyword>
<dbReference type="SUPFAM" id="SSF46785">
    <property type="entry name" value="Winged helix' DNA-binding domain"/>
    <property type="match status" value="1"/>
</dbReference>
<evidence type="ECO:0000256" key="1">
    <source>
        <dbReference type="ARBA" id="ARBA00023125"/>
    </source>
</evidence>
<evidence type="ECO:0000313" key="3">
    <source>
        <dbReference type="Proteomes" id="UP000323426"/>
    </source>
</evidence>
<dbReference type="InterPro" id="IPR036388">
    <property type="entry name" value="WH-like_DNA-bd_sf"/>
</dbReference>
<dbReference type="Proteomes" id="UP000323426">
    <property type="component" value="Unassembled WGS sequence"/>
</dbReference>
<proteinExistence type="predicted"/>
<dbReference type="GO" id="GO:0003677">
    <property type="term" value="F:DNA binding"/>
    <property type="evidence" value="ECO:0007669"/>
    <property type="project" value="UniProtKB-KW"/>
</dbReference>
<dbReference type="EMBL" id="VWSF01000030">
    <property type="protein sequence ID" value="KAA5539790.1"/>
    <property type="molecule type" value="Genomic_DNA"/>
</dbReference>
<gene>
    <name evidence="2" type="ORF">F0145_23675</name>
</gene>
<dbReference type="GO" id="GO:0005829">
    <property type="term" value="C:cytosol"/>
    <property type="evidence" value="ECO:0007669"/>
    <property type="project" value="TreeGrafter"/>
</dbReference>
<evidence type="ECO:0000313" key="2">
    <source>
        <dbReference type="EMBL" id="KAA5539790.1"/>
    </source>
</evidence>
<dbReference type="GO" id="GO:0003700">
    <property type="term" value="F:DNA-binding transcription factor activity"/>
    <property type="evidence" value="ECO:0007669"/>
    <property type="project" value="TreeGrafter"/>
</dbReference>
<dbReference type="InterPro" id="IPR030489">
    <property type="entry name" value="TR_Rrf2-type_CS"/>
</dbReference>